<keyword evidence="20" id="KW-1185">Reference proteome</keyword>
<evidence type="ECO:0000256" key="11">
    <source>
        <dbReference type="ARBA" id="ARBA00023204"/>
    </source>
</evidence>
<dbReference type="Pfam" id="PF00580">
    <property type="entry name" value="UvrD-helicase"/>
    <property type="match status" value="1"/>
</dbReference>
<comment type="domain">
    <text evidence="15">The N-terminal DNA-binding domain is a ssDNA-dependent ATPase and has ATP-dependent 3'-5' helicase function. This domain interacts with RecC.</text>
</comment>
<evidence type="ECO:0000313" key="20">
    <source>
        <dbReference type="Proteomes" id="UP000243558"/>
    </source>
</evidence>
<dbReference type="Gene3D" id="3.40.50.300">
    <property type="entry name" value="P-loop containing nucleotide triphosphate hydrolases"/>
    <property type="match status" value="2"/>
</dbReference>
<sequence>MNTQLNPITLPLAQNNVIEASAGTGKTYTMVTLYLRLLLQAGENNFPTALDIEQILVVTFTKDATKELRQRINQRIQAWLKQLQQYQQHQDPDKLDDPELQKLLPYIEANLELAIQRLHFAAQYIDRAAIFTIHGFCQRMLQQYAFDSGLSFNVEVNNSDKKLLQQLNYQLWREQFYSLSEAEAQLISDIFKSPDELLNSISSLLAGNMPRINATLPFTDLSAGIAYYQQQIAFLDQLEAQQLSNFTQWFAEYGENLQKNSVKAVQTYLDTDFSTLNIKARLERLEKLTKLKFYAKKEQELPLLIRELQRFFNGFSLKAYQESMNYLYVKLLRDHFFAYQDQHNNIDFNDLLRLLRDALLKPQGKKLIQFIRQQYPFAMIDEFQDTDPIQLTIFEKIYLSATPDQQTTGFTVIGDPKQAIYRFRGADIFTYLSVMAQDQANRIENIYTLQHNYRSSKGLITSLNSLFAQAKNPFFLPEIQFPLIEAHQQGSLTIKQTRQKAWQILQLDHETKKKEAYQLAVAELFACHIQQLLKAAEQQQALFIEDTEPQNSRVVEAKDIAILVRDRFESQIIRTALAKKGIASVYLSEKESVFNSPVAQELLLILQACVTPFKQRAVLSALGTTLWGLAAPQIYQLKEDEIAWADLIERLLQYHQIWQNQGILPMLYRLFQTEMLPQRLQQFALGERYLVDLLHLSELLQQAMNQQQNEEALLNWYQQQLTGQTDSDENRLRLEREQNVVKIITIHKSKGLEFPIVGLPFILTKKTNRRNDSAFYHNAEKQLIWDIRNEHLQQIMLENNAEEMRLLYVALTRAKYQLIVGVPQQIAYKEKDEPSGLNALDYLLIQGENNAFTSSMQYSDLFDRALSPEHWQLSRADDLPTEDNWRPSLSYPQTLTVRQFKQNVEKNWLVTSFTGLQAKLQAIYADHFSDMMQDHLDRDMVVGLADNSGIDLTQQINRYYPAGFSPFDFPKGASVGSCLHSYLEKADFSQPVTSESLTPICQYLNLTTEWITPLQTWLTHIFSQSLPQLGALQQINRKDRLTELQFYLKLGNLFNNQQFNQLLHQYHPLYDQHYPIRVDEIRGFIRGFIDVVIRQDNKYYIIDYKSNFLGADLSCYQLEQLKKVISAQRYDLQYLIYTLAVHRYLKLHDPAYQYETHFGGVFYLFLRGMALPDNPQQTGVFFTKPSTALIEKLDQLWGE</sequence>
<evidence type="ECO:0000256" key="15">
    <source>
        <dbReference type="HAMAP-Rule" id="MF_01485"/>
    </source>
</evidence>
<evidence type="ECO:0000256" key="1">
    <source>
        <dbReference type="ARBA" id="ARBA00022722"/>
    </source>
</evidence>
<evidence type="ECO:0000256" key="8">
    <source>
        <dbReference type="ARBA" id="ARBA00022840"/>
    </source>
</evidence>
<dbReference type="Gene3D" id="1.10.3170.10">
    <property type="entry name" value="Recbcd, chain B, domain 2"/>
    <property type="match status" value="1"/>
</dbReference>
<evidence type="ECO:0000256" key="6">
    <source>
        <dbReference type="ARBA" id="ARBA00022806"/>
    </source>
</evidence>
<keyword evidence="6 15" id="KW-0347">Helicase</keyword>
<dbReference type="InterPro" id="IPR004586">
    <property type="entry name" value="RecB"/>
</dbReference>
<dbReference type="InterPro" id="IPR014016">
    <property type="entry name" value="UvrD-like_ATP-bd"/>
</dbReference>
<keyword evidence="7 15" id="KW-0269">Exonuclease</keyword>
<keyword evidence="9 15" id="KW-0460">Magnesium</keyword>
<dbReference type="GO" id="GO:0016887">
    <property type="term" value="F:ATP hydrolysis activity"/>
    <property type="evidence" value="ECO:0007669"/>
    <property type="project" value="RHEA"/>
</dbReference>
<comment type="miscellaneous">
    <text evidence="15">In the RecBCD complex, RecB has a slow 3'-5' helicase, an exonuclease activity and loads RecA onto ssDNA, RecD has a fast 5'-3' helicase activity, while RecC stimulates the ATPase and processivity of the RecB helicase and contributes to recognition of the Chi site.</text>
</comment>
<dbReference type="HAMAP" id="MF_01485">
    <property type="entry name" value="RecB"/>
    <property type="match status" value="1"/>
</dbReference>
<dbReference type="GO" id="GO:0008854">
    <property type="term" value="F:exodeoxyribonuclease V activity"/>
    <property type="evidence" value="ECO:0007669"/>
    <property type="project" value="UniProtKB-EC"/>
</dbReference>
<dbReference type="GO" id="GO:0043138">
    <property type="term" value="F:3'-5' DNA helicase activity"/>
    <property type="evidence" value="ECO:0007669"/>
    <property type="project" value="UniProtKB-UniRule"/>
</dbReference>
<dbReference type="PANTHER" id="PTHR11070:SF23">
    <property type="entry name" value="RECBCD ENZYME SUBUNIT RECB"/>
    <property type="match status" value="1"/>
</dbReference>
<feature type="domain" description="UvrD-like helicase C-terminal" evidence="18">
    <location>
        <begin position="480"/>
        <end position="751"/>
    </location>
</feature>
<comment type="caution">
    <text evidence="19">The sequence shown here is derived from an EMBL/GenBank/DDBJ whole genome shotgun (WGS) entry which is preliminary data.</text>
</comment>
<dbReference type="GO" id="GO:0005524">
    <property type="term" value="F:ATP binding"/>
    <property type="evidence" value="ECO:0007669"/>
    <property type="project" value="UniProtKB-UniRule"/>
</dbReference>
<dbReference type="InterPro" id="IPR000212">
    <property type="entry name" value="DNA_helicase_UvrD/REP"/>
</dbReference>
<keyword evidence="12 15" id="KW-0413">Isomerase</keyword>
<dbReference type="Proteomes" id="UP000243558">
    <property type="component" value="Unassembled WGS sequence"/>
</dbReference>
<keyword evidence="3 15" id="KW-0547">Nucleotide-binding</keyword>
<feature type="region of interest" description="Nuclease activity, interacts with RecD and RecA" evidence="15">
    <location>
        <begin position="907"/>
        <end position="1199"/>
    </location>
</feature>
<comment type="function">
    <text evidence="15">A helicase/nuclease that prepares dsDNA breaks (DSB) for recombinational DNA repair. Binds to DSBs and unwinds DNA via a highly rapid and processive ATP-dependent bidirectional helicase activity. Unwinds dsDNA until it encounters a Chi (crossover hotspot instigator) sequence from the 3' direction. Cuts ssDNA a few nucleotides 3' to the Chi site. The properties and activities of the enzyme are changed at Chi. The Chi-altered holoenzyme produces a long 3'-ssDNA overhang and facilitates RecA-binding to the ssDNA for homologous DNA recombination and repair. Holoenzyme degrades any linearized DNA that is unable to undergo homologous recombination. In the holoenzyme this subunit contributes ATPase, 3'-5' helicase, exonuclease activity and loads RecA onto ssDNA.</text>
</comment>
<evidence type="ECO:0000313" key="19">
    <source>
        <dbReference type="EMBL" id="OBW91515.1"/>
    </source>
</evidence>
<dbReference type="NCBIfam" id="TIGR00609">
    <property type="entry name" value="recB"/>
    <property type="match status" value="1"/>
</dbReference>
<dbReference type="Pfam" id="PF13361">
    <property type="entry name" value="UvrD_C"/>
    <property type="match status" value="2"/>
</dbReference>
<accession>A0A1A7NPI4</accession>
<feature type="region of interest" description="DNA-binding and helicase activity, interacts with RecC" evidence="15">
    <location>
        <begin position="1"/>
        <end position="873"/>
    </location>
</feature>
<keyword evidence="11 15" id="KW-0234">DNA repair</keyword>
<keyword evidence="2 15" id="KW-0479">Metal-binding</keyword>
<reference evidence="19 20" key="1">
    <citation type="submission" date="2014-11" db="EMBL/GenBank/DDBJ databases">
        <title>Pan-genome of Gallibacterium spp.</title>
        <authorList>
            <person name="Kudirkiene E."/>
            <person name="Bojesen A.M."/>
        </authorList>
    </citation>
    <scope>NUCLEOTIDE SEQUENCE [LARGE SCALE GENOMIC DNA]</scope>
    <source>
        <strain evidence="19 20">F151</strain>
    </source>
</reference>
<comment type="catalytic activity">
    <reaction evidence="15">
        <text>Exonucleolytic cleavage (in the presence of ATP) in either 5'- to 3'- or 3'- to 5'-direction to yield 5'-phosphooligonucleotides.</text>
        <dbReference type="EC" id="3.1.11.5"/>
    </reaction>
</comment>
<evidence type="ECO:0000256" key="5">
    <source>
        <dbReference type="ARBA" id="ARBA00022801"/>
    </source>
</evidence>
<dbReference type="GO" id="GO:0000287">
    <property type="term" value="F:magnesium ion binding"/>
    <property type="evidence" value="ECO:0007669"/>
    <property type="project" value="UniProtKB-UniRule"/>
</dbReference>
<organism evidence="19 20">
    <name type="scientific">Gallibacterium genomosp. 3</name>
    <dbReference type="NCBI Taxonomy" id="505345"/>
    <lineage>
        <taxon>Bacteria</taxon>
        <taxon>Pseudomonadati</taxon>
        <taxon>Pseudomonadota</taxon>
        <taxon>Gammaproteobacteria</taxon>
        <taxon>Pasteurellales</taxon>
        <taxon>Pasteurellaceae</taxon>
        <taxon>Gallibacterium</taxon>
    </lineage>
</organism>
<dbReference type="InterPro" id="IPR014017">
    <property type="entry name" value="DNA_helicase_UvrD-like_C"/>
</dbReference>
<feature type="domain" description="UvrD-like helicase ATP-binding" evidence="17">
    <location>
        <begin position="1"/>
        <end position="456"/>
    </location>
</feature>
<dbReference type="AlphaFoldDB" id="A0A1A7NPI4"/>
<dbReference type="EMBL" id="JTJM01000033">
    <property type="protein sequence ID" value="OBW91515.1"/>
    <property type="molecule type" value="Genomic_DNA"/>
</dbReference>
<proteinExistence type="inferred from homology"/>
<evidence type="ECO:0000256" key="4">
    <source>
        <dbReference type="ARBA" id="ARBA00022763"/>
    </source>
</evidence>
<evidence type="ECO:0000256" key="12">
    <source>
        <dbReference type="ARBA" id="ARBA00023235"/>
    </source>
</evidence>
<dbReference type="GO" id="GO:0000724">
    <property type="term" value="P:double-strand break repair via homologous recombination"/>
    <property type="evidence" value="ECO:0007669"/>
    <property type="project" value="UniProtKB-UniRule"/>
</dbReference>
<dbReference type="RefSeq" id="WP_065239528.1">
    <property type="nucleotide sequence ID" value="NZ_JTJM01000033.1"/>
</dbReference>
<keyword evidence="10 15" id="KW-0238">DNA-binding</keyword>
<comment type="subunit">
    <text evidence="15">Heterotrimer of RecB, RecC and RecD. All subunits contribute to DNA-binding. Interacts with RecA.</text>
</comment>
<evidence type="ECO:0000256" key="3">
    <source>
        <dbReference type="ARBA" id="ARBA00022741"/>
    </source>
</evidence>
<feature type="binding site" evidence="15">
    <location>
        <position position="1090"/>
    </location>
    <ligand>
        <name>Mg(2+)</name>
        <dbReference type="ChEBI" id="CHEBI:18420"/>
    </ligand>
</feature>
<dbReference type="EC" id="3.1.11.5" evidence="15"/>
<keyword evidence="1 15" id="KW-0540">Nuclease</keyword>
<dbReference type="GO" id="GO:0003677">
    <property type="term" value="F:DNA binding"/>
    <property type="evidence" value="ECO:0007669"/>
    <property type="project" value="UniProtKB-UniRule"/>
</dbReference>
<dbReference type="CDD" id="cd22352">
    <property type="entry name" value="RecB_C-like"/>
    <property type="match status" value="1"/>
</dbReference>
<comment type="cofactor">
    <cofactor evidence="15">
        <name>Mg(2+)</name>
        <dbReference type="ChEBI" id="CHEBI:18420"/>
    </cofactor>
    <text evidence="15">Binds 1 Mg(2+) ion per subunit.</text>
</comment>
<evidence type="ECO:0000259" key="17">
    <source>
        <dbReference type="PROSITE" id="PS51198"/>
    </source>
</evidence>
<evidence type="ECO:0000256" key="13">
    <source>
        <dbReference type="ARBA" id="ARBA00034617"/>
    </source>
</evidence>
<dbReference type="GO" id="GO:0005829">
    <property type="term" value="C:cytosol"/>
    <property type="evidence" value="ECO:0007669"/>
    <property type="project" value="TreeGrafter"/>
</dbReference>
<protein>
    <recommendedName>
        <fullName evidence="15">RecBCD enzyme subunit RecB</fullName>
        <ecNumber evidence="15">3.1.11.5</ecNumber>
        <ecNumber evidence="15">5.6.2.4</ecNumber>
    </recommendedName>
    <alternativeName>
        <fullName evidence="15">DNA 3'-5' helicase subunit RecB</fullName>
    </alternativeName>
    <alternativeName>
        <fullName evidence="15">Exonuclease V subunit RecB</fullName>
        <shortName evidence="15">ExoV subunit RecB</shortName>
    </alternativeName>
    <alternativeName>
        <fullName evidence="15">Helicase/nuclease RecBCD subunit RecB</fullName>
    </alternativeName>
</protein>
<comment type="domain">
    <text evidence="15">The C-terminal domain has nuclease activity and interacts with RecD. It interacts with RecA, facilitating its loading onto ssDNA.</text>
</comment>
<dbReference type="PANTHER" id="PTHR11070">
    <property type="entry name" value="UVRD / RECB / PCRA DNA HELICASE FAMILY MEMBER"/>
    <property type="match status" value="1"/>
</dbReference>
<comment type="catalytic activity">
    <reaction evidence="14 15">
        <text>ATP + H2O = ADP + phosphate + H(+)</text>
        <dbReference type="Rhea" id="RHEA:13065"/>
        <dbReference type="ChEBI" id="CHEBI:15377"/>
        <dbReference type="ChEBI" id="CHEBI:15378"/>
        <dbReference type="ChEBI" id="CHEBI:30616"/>
        <dbReference type="ChEBI" id="CHEBI:43474"/>
        <dbReference type="ChEBI" id="CHEBI:456216"/>
        <dbReference type="EC" id="5.6.2.4"/>
    </reaction>
</comment>
<evidence type="ECO:0000256" key="10">
    <source>
        <dbReference type="ARBA" id="ARBA00023125"/>
    </source>
</evidence>
<dbReference type="Gene3D" id="1.10.486.10">
    <property type="entry name" value="PCRA, domain 4"/>
    <property type="match status" value="1"/>
</dbReference>
<feature type="binding site" evidence="15">
    <location>
        <position position="1103"/>
    </location>
    <ligand>
        <name>Mg(2+)</name>
        <dbReference type="ChEBI" id="CHEBI:18420"/>
    </ligand>
</feature>
<dbReference type="InterPro" id="IPR011604">
    <property type="entry name" value="PDDEXK-like_dom_sf"/>
</dbReference>
<dbReference type="EC" id="5.6.2.4" evidence="15"/>
<feature type="binding site" evidence="15">
    <location>
        <position position="980"/>
    </location>
    <ligand>
        <name>Mg(2+)</name>
        <dbReference type="ChEBI" id="CHEBI:18420"/>
    </ligand>
</feature>
<name>A0A1A7NPI4_9PAST</name>
<dbReference type="PATRIC" id="fig|505345.7.peg.1460"/>
<dbReference type="Gene3D" id="3.90.320.10">
    <property type="match status" value="1"/>
</dbReference>
<dbReference type="PROSITE" id="PS51217">
    <property type="entry name" value="UVRD_HELICASE_CTER"/>
    <property type="match status" value="1"/>
</dbReference>
<keyword evidence="5 15" id="KW-0378">Hydrolase</keyword>
<dbReference type="GO" id="GO:0009338">
    <property type="term" value="C:exodeoxyribonuclease V complex"/>
    <property type="evidence" value="ECO:0007669"/>
    <property type="project" value="TreeGrafter"/>
</dbReference>
<evidence type="ECO:0000256" key="2">
    <source>
        <dbReference type="ARBA" id="ARBA00022723"/>
    </source>
</evidence>
<evidence type="ECO:0000256" key="7">
    <source>
        <dbReference type="ARBA" id="ARBA00022839"/>
    </source>
</evidence>
<feature type="binding site" evidence="16">
    <location>
        <begin position="20"/>
        <end position="27"/>
    </location>
    <ligand>
        <name>ATP</name>
        <dbReference type="ChEBI" id="CHEBI:30616"/>
    </ligand>
</feature>
<comment type="similarity">
    <text evidence="15">Belongs to the helicase family. UvrD subfamily.</text>
</comment>
<feature type="active site" description="For nuclease activity" evidence="15">
    <location>
        <position position="1103"/>
    </location>
</feature>
<dbReference type="SUPFAM" id="SSF52980">
    <property type="entry name" value="Restriction endonuclease-like"/>
    <property type="match status" value="1"/>
</dbReference>
<dbReference type="SUPFAM" id="SSF52540">
    <property type="entry name" value="P-loop containing nucleoside triphosphate hydrolases"/>
    <property type="match status" value="1"/>
</dbReference>
<evidence type="ECO:0000256" key="16">
    <source>
        <dbReference type="PROSITE-ProRule" id="PRU00560"/>
    </source>
</evidence>
<dbReference type="InterPro" id="IPR027417">
    <property type="entry name" value="P-loop_NTPase"/>
</dbReference>
<comment type="catalytic activity">
    <reaction evidence="13 15">
        <text>Couples ATP hydrolysis with the unwinding of duplex DNA by translocating in the 3'-5' direction.</text>
        <dbReference type="EC" id="5.6.2.4"/>
    </reaction>
</comment>
<evidence type="ECO:0000256" key="9">
    <source>
        <dbReference type="ARBA" id="ARBA00022842"/>
    </source>
</evidence>
<dbReference type="InterPro" id="IPR011335">
    <property type="entry name" value="Restrct_endonuc-II-like"/>
</dbReference>
<gene>
    <name evidence="15" type="primary">recB</name>
    <name evidence="19" type="ORF">QV01_07400</name>
</gene>
<evidence type="ECO:0000256" key="14">
    <source>
        <dbReference type="ARBA" id="ARBA00048988"/>
    </source>
</evidence>
<evidence type="ECO:0000259" key="18">
    <source>
        <dbReference type="PROSITE" id="PS51217"/>
    </source>
</evidence>
<dbReference type="OrthoDB" id="9810135at2"/>
<dbReference type="PROSITE" id="PS51198">
    <property type="entry name" value="UVRD_HELICASE_ATP_BIND"/>
    <property type="match status" value="1"/>
</dbReference>
<keyword evidence="4 15" id="KW-0227">DNA damage</keyword>
<keyword evidence="8 15" id="KW-0067">ATP-binding</keyword>